<dbReference type="InParanoid" id="A0A1D3CXE3"/>
<name>A0A1D3CXE3_9EIME</name>
<keyword evidence="2" id="KW-1185">Reference proteome</keyword>
<gene>
    <name evidence="1" type="ORF">cyc_06728</name>
</gene>
<dbReference type="VEuPathDB" id="ToxoDB:cyc_06728"/>
<dbReference type="Proteomes" id="UP000095192">
    <property type="component" value="Unassembled WGS sequence"/>
</dbReference>
<accession>A0A1D3CXE3</accession>
<proteinExistence type="predicted"/>
<comment type="caution">
    <text evidence="1">The sequence shown here is derived from an EMBL/GenBank/DDBJ whole genome shotgun (WGS) entry which is preliminary data.</text>
</comment>
<evidence type="ECO:0000313" key="1">
    <source>
        <dbReference type="EMBL" id="OEH75859.1"/>
    </source>
</evidence>
<evidence type="ECO:0000313" key="2">
    <source>
        <dbReference type="Proteomes" id="UP000095192"/>
    </source>
</evidence>
<dbReference type="EMBL" id="JROU02001601">
    <property type="protein sequence ID" value="OEH75859.1"/>
    <property type="molecule type" value="Genomic_DNA"/>
</dbReference>
<organism evidence="1 2">
    <name type="scientific">Cyclospora cayetanensis</name>
    <dbReference type="NCBI Taxonomy" id="88456"/>
    <lineage>
        <taxon>Eukaryota</taxon>
        <taxon>Sar</taxon>
        <taxon>Alveolata</taxon>
        <taxon>Apicomplexa</taxon>
        <taxon>Conoidasida</taxon>
        <taxon>Coccidia</taxon>
        <taxon>Eucoccidiorida</taxon>
        <taxon>Eimeriorina</taxon>
        <taxon>Eimeriidae</taxon>
        <taxon>Cyclospora</taxon>
    </lineage>
</organism>
<dbReference type="AlphaFoldDB" id="A0A1D3CXE3"/>
<reference evidence="1 2" key="1">
    <citation type="journal article" date="2016" name="BMC Genomics">
        <title>Comparative genomics reveals Cyclospora cayetanensis possesses coccidia-like metabolism and invasion components but unique surface antigens.</title>
        <authorList>
            <person name="Liu S."/>
            <person name="Wang L."/>
            <person name="Zheng H."/>
            <person name="Xu Z."/>
            <person name="Roellig D.M."/>
            <person name="Li N."/>
            <person name="Frace M.A."/>
            <person name="Tang K."/>
            <person name="Arrowood M.J."/>
            <person name="Moss D.M."/>
            <person name="Zhang L."/>
            <person name="Feng Y."/>
            <person name="Xiao L."/>
        </authorList>
    </citation>
    <scope>NUCLEOTIDE SEQUENCE [LARGE SCALE GENOMIC DNA]</scope>
    <source>
        <strain evidence="1 2">CHN_HEN01</strain>
    </source>
</reference>
<sequence>MQVDSSSRSSSRSSSSVCCIEGMSVAQSLAYLADVCDILYKLHVDEKNRGVLMILSFDLFHKVGGLSALLRSLHYGAACNVAVSALLATRVCTCCNPVAALQASSKASSPCHPKFVGERVSVEGRLGCGRSSGNSGCGEEKRGKIGKAALHTTLLLRTCGA</sequence>
<protein>
    <submittedName>
        <fullName evidence="1">Uba ts-n domain-containing protein</fullName>
    </submittedName>
</protein>